<dbReference type="GO" id="GO:0003677">
    <property type="term" value="F:DNA binding"/>
    <property type="evidence" value="ECO:0007669"/>
    <property type="project" value="InterPro"/>
</dbReference>
<dbReference type="FunFam" id="4.10.860.120:FF:000004">
    <property type="entry name" value="DNA-directed RNA polymerase subunit"/>
    <property type="match status" value="1"/>
</dbReference>
<dbReference type="Pfam" id="PF00623">
    <property type="entry name" value="RNA_pol_Rpb1_2"/>
    <property type="match status" value="1"/>
</dbReference>
<keyword evidence="16" id="KW-1185">Reference proteome</keyword>
<keyword evidence="6 14" id="KW-0548">Nucleotidyltransferase</keyword>
<keyword evidence="8" id="KW-0862">Zinc</keyword>
<reference evidence="17" key="1">
    <citation type="submission" date="2025-08" db="UniProtKB">
        <authorList>
            <consortium name="RefSeq"/>
        </authorList>
    </citation>
    <scope>IDENTIFICATION</scope>
</reference>
<accession>A0A6P3X184</accession>
<dbReference type="SUPFAM" id="SSF64484">
    <property type="entry name" value="beta and beta-prime subunits of DNA dependent RNA-polymerase"/>
    <property type="match status" value="1"/>
</dbReference>
<evidence type="ECO:0000259" key="15">
    <source>
        <dbReference type="SMART" id="SM00663"/>
    </source>
</evidence>
<dbReference type="InterPro" id="IPR007066">
    <property type="entry name" value="RNA_pol_Rpb1_3"/>
</dbReference>
<dbReference type="PANTHER" id="PTHR48446:SF1">
    <property type="entry name" value="DNA-DIRECTED RNA POLYMERASE SUBUNIT BETA' N-TERMINAL SECTION"/>
    <property type="match status" value="1"/>
</dbReference>
<dbReference type="PANTHER" id="PTHR48446">
    <property type="entry name" value="DNA-DIRECTED RNA POLYMERASE SUBUNIT BETA' N-TERMINAL SECTION"/>
    <property type="match status" value="1"/>
</dbReference>
<dbReference type="Pfam" id="PF04983">
    <property type="entry name" value="RNA_pol_Rpb1_3"/>
    <property type="match status" value="1"/>
</dbReference>
<protein>
    <recommendedName>
        <fullName evidence="14">DNA-directed RNA polymerase subunit</fullName>
        <ecNumber evidence="14">2.7.7.6</ecNumber>
    </recommendedName>
</protein>
<dbReference type="InterPro" id="IPR015700">
    <property type="entry name" value="RPC1"/>
</dbReference>
<comment type="function">
    <text evidence="13">DNA-dependent RNA polymerase catalyzes the transcription of DNA into RNA using the four ribonucleoside triphosphates as substrates. Largest and catalytic core component of RNA polymerase III which synthesizes small RNAs, such as 5S rRNA and tRNAs. Forms the polymerase active center together with the second largest subunit. A single-stranded DNA template strand of the promoter is positioned within the central active site cleft of Pol III. A bridging helix emanates from RPC1 and crosses the cleft near the catalytic site and is thought to promote translocation of Pol III by acting as a ratchet that moves the RNA-DNA hybrid through the active site by switching from straight to bent conformations at each step of nucleotide addition.</text>
</comment>
<evidence type="ECO:0000256" key="13">
    <source>
        <dbReference type="ARBA" id="ARBA00058108"/>
    </source>
</evidence>
<dbReference type="GO" id="GO:0003899">
    <property type="term" value="F:DNA-directed RNA polymerase activity"/>
    <property type="evidence" value="ECO:0007669"/>
    <property type="project" value="UniProtKB-EC"/>
</dbReference>
<keyword evidence="10 14" id="KW-0804">Transcription</keyword>
<dbReference type="FunFam" id="3.30.1490.180:FF:000002">
    <property type="entry name" value="DNA-directed RNA polymerase subunit"/>
    <property type="match status" value="1"/>
</dbReference>
<keyword evidence="7" id="KW-0479">Metal-binding</keyword>
<keyword evidence="11" id="KW-0539">Nucleus</keyword>
<dbReference type="FunFam" id="1.10.150.390:FF:000004">
    <property type="entry name" value="DNA-directed RNA polymerase subunit"/>
    <property type="match status" value="1"/>
</dbReference>
<dbReference type="Gene3D" id="1.10.274.100">
    <property type="entry name" value="RNA polymerase Rpb1, domain 3"/>
    <property type="match status" value="1"/>
</dbReference>
<evidence type="ECO:0000256" key="9">
    <source>
        <dbReference type="ARBA" id="ARBA00022842"/>
    </source>
</evidence>
<dbReference type="GO" id="GO:0005654">
    <property type="term" value="C:nucleoplasm"/>
    <property type="evidence" value="ECO:0007669"/>
    <property type="project" value="UniProtKB-ARBA"/>
</dbReference>
<comment type="subunit">
    <text evidence="3">Component of the RNA polymerase III (Pol III) complex consisting of 17 subunits.</text>
</comment>
<proteinExistence type="inferred from homology"/>
<evidence type="ECO:0000313" key="16">
    <source>
        <dbReference type="Proteomes" id="UP000515204"/>
    </source>
</evidence>
<dbReference type="InterPro" id="IPR042102">
    <property type="entry name" value="RNA_pol_Rpb1_3_sf"/>
</dbReference>
<keyword evidence="5 14" id="KW-0808">Transferase</keyword>
<evidence type="ECO:0000256" key="1">
    <source>
        <dbReference type="ARBA" id="ARBA00004123"/>
    </source>
</evidence>
<name>A0A6P3X184_DINQU</name>
<comment type="subcellular location">
    <subcellularLocation>
        <location evidence="1">Nucleus</location>
    </subcellularLocation>
</comment>
<dbReference type="Proteomes" id="UP000515204">
    <property type="component" value="Unplaced"/>
</dbReference>
<dbReference type="InterPro" id="IPR000722">
    <property type="entry name" value="RNA_pol_asu"/>
</dbReference>
<evidence type="ECO:0000256" key="10">
    <source>
        <dbReference type="ARBA" id="ARBA00023163"/>
    </source>
</evidence>
<keyword evidence="4 14" id="KW-0240">DNA-directed RNA polymerase</keyword>
<dbReference type="InterPro" id="IPR044893">
    <property type="entry name" value="RNA_pol_Rpb1_clamp_domain"/>
</dbReference>
<evidence type="ECO:0000256" key="2">
    <source>
        <dbReference type="ARBA" id="ARBA00006460"/>
    </source>
</evidence>
<evidence type="ECO:0000256" key="7">
    <source>
        <dbReference type="ARBA" id="ARBA00022723"/>
    </source>
</evidence>
<dbReference type="InterPro" id="IPR007080">
    <property type="entry name" value="RNA_pol_Rpb1_1"/>
</dbReference>
<dbReference type="NCBIfam" id="NF006336">
    <property type="entry name" value="PRK08566.1"/>
    <property type="match status" value="1"/>
</dbReference>
<comment type="catalytic activity">
    <reaction evidence="12 14">
        <text>RNA(n) + a ribonucleoside 5'-triphosphate = RNA(n+1) + diphosphate</text>
        <dbReference type="Rhea" id="RHEA:21248"/>
        <dbReference type="Rhea" id="RHEA-COMP:14527"/>
        <dbReference type="Rhea" id="RHEA-COMP:17342"/>
        <dbReference type="ChEBI" id="CHEBI:33019"/>
        <dbReference type="ChEBI" id="CHEBI:61557"/>
        <dbReference type="ChEBI" id="CHEBI:140395"/>
        <dbReference type="EC" id="2.7.7.6"/>
    </reaction>
</comment>
<dbReference type="KEGG" id="dqu:106743087"/>
<keyword evidence="9" id="KW-0460">Magnesium</keyword>
<dbReference type="CDD" id="cd02583">
    <property type="entry name" value="RNAP_III_RPC1_N"/>
    <property type="match status" value="1"/>
</dbReference>
<dbReference type="OrthoDB" id="270392at2759"/>
<dbReference type="CDD" id="cd02736">
    <property type="entry name" value="RNAP_III_Rpc1_C"/>
    <property type="match status" value="1"/>
</dbReference>
<dbReference type="CTD" id="11128"/>
<dbReference type="Gene3D" id="1.10.132.30">
    <property type="match status" value="1"/>
</dbReference>
<evidence type="ECO:0000256" key="12">
    <source>
        <dbReference type="ARBA" id="ARBA00048552"/>
    </source>
</evidence>
<dbReference type="Gene3D" id="1.10.150.390">
    <property type="match status" value="1"/>
</dbReference>
<dbReference type="InterPro" id="IPR035697">
    <property type="entry name" value="RNAP_III_RPC1_N"/>
</dbReference>
<comment type="similarity">
    <text evidence="2 14">Belongs to the RNA polymerase beta' chain family.</text>
</comment>
<dbReference type="FunFam" id="2.40.40.20:FF:000019">
    <property type="entry name" value="DNA-directed RNA polymerase II subunit RPB1"/>
    <property type="match status" value="1"/>
</dbReference>
<evidence type="ECO:0000256" key="5">
    <source>
        <dbReference type="ARBA" id="ARBA00022679"/>
    </source>
</evidence>
<dbReference type="InterPro" id="IPR006592">
    <property type="entry name" value="RNA_pol_N"/>
</dbReference>
<evidence type="ECO:0000256" key="11">
    <source>
        <dbReference type="ARBA" id="ARBA00023242"/>
    </source>
</evidence>
<evidence type="ECO:0000256" key="6">
    <source>
        <dbReference type="ARBA" id="ARBA00022695"/>
    </source>
</evidence>
<dbReference type="InterPro" id="IPR007083">
    <property type="entry name" value="RNA_pol_Rpb1_4"/>
</dbReference>
<dbReference type="GO" id="GO:0000428">
    <property type="term" value="C:DNA-directed RNA polymerase complex"/>
    <property type="evidence" value="ECO:0007669"/>
    <property type="project" value="UniProtKB-KW"/>
</dbReference>
<organism evidence="16 17">
    <name type="scientific">Dinoponera quadriceps</name>
    <name type="common">South American ant</name>
    <dbReference type="NCBI Taxonomy" id="609295"/>
    <lineage>
        <taxon>Eukaryota</taxon>
        <taxon>Metazoa</taxon>
        <taxon>Ecdysozoa</taxon>
        <taxon>Arthropoda</taxon>
        <taxon>Hexapoda</taxon>
        <taxon>Insecta</taxon>
        <taxon>Pterygota</taxon>
        <taxon>Neoptera</taxon>
        <taxon>Endopterygota</taxon>
        <taxon>Hymenoptera</taxon>
        <taxon>Apocrita</taxon>
        <taxon>Aculeata</taxon>
        <taxon>Formicoidea</taxon>
        <taxon>Formicidae</taxon>
        <taxon>Ponerinae</taxon>
        <taxon>Ponerini</taxon>
        <taxon>Dinoponera</taxon>
    </lineage>
</organism>
<dbReference type="Gene3D" id="3.30.1490.180">
    <property type="entry name" value="RNA polymerase ii"/>
    <property type="match status" value="1"/>
</dbReference>
<dbReference type="Gene3D" id="2.40.40.20">
    <property type="match status" value="1"/>
</dbReference>
<dbReference type="EC" id="2.7.7.6" evidence="14"/>
<dbReference type="Gene3D" id="6.10.250.2940">
    <property type="match status" value="1"/>
</dbReference>
<dbReference type="SMART" id="SM00663">
    <property type="entry name" value="RPOLA_N"/>
    <property type="match status" value="1"/>
</dbReference>
<dbReference type="GO" id="GO:0046872">
    <property type="term" value="F:metal ion binding"/>
    <property type="evidence" value="ECO:0007669"/>
    <property type="project" value="UniProtKB-KW"/>
</dbReference>
<dbReference type="Pfam" id="PF04997">
    <property type="entry name" value="RNA_pol_Rpb1_1"/>
    <property type="match status" value="1"/>
</dbReference>
<evidence type="ECO:0000256" key="4">
    <source>
        <dbReference type="ARBA" id="ARBA00022478"/>
    </source>
</evidence>
<dbReference type="Gene3D" id="6.20.50.80">
    <property type="match status" value="1"/>
</dbReference>
<dbReference type="Pfam" id="PF04998">
    <property type="entry name" value="RNA_pol_Rpb1_5"/>
    <property type="match status" value="1"/>
</dbReference>
<dbReference type="Pfam" id="PF05000">
    <property type="entry name" value="RNA_pol_Rpb1_4"/>
    <property type="match status" value="1"/>
</dbReference>
<dbReference type="InterPro" id="IPR038120">
    <property type="entry name" value="Rpb1_funnel_sf"/>
</dbReference>
<gene>
    <name evidence="17" type="primary">LOC106743087</name>
</gene>
<feature type="domain" description="RNA polymerase N-terminal" evidence="15">
    <location>
        <begin position="249"/>
        <end position="554"/>
    </location>
</feature>
<sequence>MKEQYKETDVSRRISHVSFGVDSRHRMSQQAHIHVVAKNLYNQDSNHTPVAYGVLDERMGTCSNAKKCSTCEGKLNDCAGHFGYIDLELPVFHIGYFRSIISILQTICKGCAHVMLSADDKYYYRCKVLNPNLGYLARKALRKQILEKAKKTTTCLNCGDINGTVKKAGMLKIAHEKYKNKKKQESIIAEKLVKDYRYVVEHNKEIKSILQNSGLVYILNPVQVRELFERIPVCDIPLLLMNRECSVPRDLILTRIPVPPICIRPSVASDLKSGTNEDPLTMKLSEIIFINNVIQKHMQSGVNVQMYHEDWEFLQLHCALYINSEMSGIPLNMQPKKSGRGLVQRLKGKQGRFRGNLSGKRVDFSSRTVISPDPNLKIDQVGVPLHVAKILTYPEKVTPANMQLMRQLIRNGTDVHPGANFVIHQQTQRRMYLPYSNRNKVLRDLKCGDVVERHLRDDDIVLFNRQPSLHKLSIMAHRAKILNHRTFRFNECVCNPYNADFDGDEMNLHLPQTEEARAEALVLMGNKSNLVTPRNGELLIAATQDFITSGYRLTRKDTFLTEAQAVILANCLIAGADDVTYVTLPPPAILKPLKLWTGKQIFGLIMRPNTDCPVKANLKTKGKAYTTGEEMCVNDSYVVIRNSELLAGSMDKATLGSGTKQSIFYILLCDWGEDIATLAMWRLAKLASCFLTNGGFSIGMVDVTPGHGLLEAKQNLLDVGYAKCTEYIRQMEEGRLVCQPGCTEEETMEVKILKELSAIRDHGGKACLKELPPSNSPLTMAISGSKGSFINISQMIACVGQQAISGKRVPDGFHGRSLPHYDRGLKTPSAKGFVGNSFYSGMIGSEFFFHTTGGREGLVDTAVKTAETGYMQRRLVKSLEDLCLHYDMTVRNSMGDIVQFRYGGDGLDPTYIEGKHHCELCKRVNSPCYNPKNKDSPLDYQRVLDHVKAKSPHKEEEPLNGTELTSLTSEWFSDSGRFEDTEAEVREDLRCFLEWLGVRIKRHRQNMLSHSPVMLQLHRLTVSQLVEFVETCNAKYIKALTEPGTAVGAIAAQSIGEPGTQMTLKTFHFAGVASMNITQGVPRIKEIINASTKISTPVITAPLMIDTDSDIAMRVKGRIEKTILKDVVEYIEEMCLHDDHLLLIKLDLELIKASKLEVDANSICYSICTSKLHLTAKNVQTNGDSIITIRPNKQKSNNGLTQLKESLPNVIIKGLSSVNRVVIDNYEDASGKTKYKLFVEGDNLREVMATSGILSRKTTSNNTMEVYKALGIEAARATIMTEIESVMENHAISIDRRHLMLVADLMTSRGEVLGITRQGLAKMKESVLNLASFEKTADHLFDAAYYGQSDTICGVSESIIMGIPIPVGTGLFTLLHKADKDEPRKKELLFDDPQFHKKTTSAKSFLN</sequence>
<dbReference type="RefSeq" id="XP_014472105.1">
    <property type="nucleotide sequence ID" value="XM_014616619.1"/>
</dbReference>
<dbReference type="FunFam" id="1.10.274.100:FF:000003">
    <property type="entry name" value="DNA-directed RNA polymerase subunit"/>
    <property type="match status" value="1"/>
</dbReference>
<dbReference type="GO" id="GO:0006351">
    <property type="term" value="P:DNA-templated transcription"/>
    <property type="evidence" value="ECO:0007669"/>
    <property type="project" value="InterPro"/>
</dbReference>
<evidence type="ECO:0000256" key="14">
    <source>
        <dbReference type="RuleBase" id="RU004279"/>
    </source>
</evidence>
<dbReference type="GeneID" id="106743087"/>
<dbReference type="Gene3D" id="4.10.860.120">
    <property type="entry name" value="RNA polymerase II, clamp domain"/>
    <property type="match status" value="1"/>
</dbReference>
<dbReference type="FunFam" id="1.10.132.30:FF:000001">
    <property type="entry name" value="DNA-directed RNA polymerase subunit"/>
    <property type="match status" value="1"/>
</dbReference>
<dbReference type="InterPro" id="IPR007081">
    <property type="entry name" value="RNA_pol_Rpb1_5"/>
</dbReference>
<evidence type="ECO:0000256" key="8">
    <source>
        <dbReference type="ARBA" id="ARBA00022833"/>
    </source>
</evidence>
<dbReference type="InterPro" id="IPR035698">
    <property type="entry name" value="RNAP_III_Rpc1_C"/>
</dbReference>
<evidence type="ECO:0000313" key="17">
    <source>
        <dbReference type="RefSeq" id="XP_014472105.1"/>
    </source>
</evidence>
<evidence type="ECO:0000256" key="3">
    <source>
        <dbReference type="ARBA" id="ARBA00011206"/>
    </source>
</evidence>